<evidence type="ECO:0000313" key="1">
    <source>
        <dbReference type="EMBL" id="KAG5597008.1"/>
    </source>
</evidence>
<reference evidence="1 2" key="1">
    <citation type="submission" date="2020-09" db="EMBL/GenBank/DDBJ databases">
        <title>De no assembly of potato wild relative species, Solanum commersonii.</title>
        <authorList>
            <person name="Cho K."/>
        </authorList>
    </citation>
    <scope>NUCLEOTIDE SEQUENCE [LARGE SCALE GENOMIC DNA]</scope>
    <source>
        <strain evidence="1">LZ3.2</strain>
        <tissue evidence="1">Leaf</tissue>
    </source>
</reference>
<evidence type="ECO:0000313" key="2">
    <source>
        <dbReference type="Proteomes" id="UP000824120"/>
    </source>
</evidence>
<accession>A0A9J5YBS3</accession>
<dbReference type="Proteomes" id="UP000824120">
    <property type="component" value="Chromosome 7"/>
</dbReference>
<dbReference type="EMBL" id="JACXVP010000007">
    <property type="protein sequence ID" value="KAG5597008.1"/>
    <property type="molecule type" value="Genomic_DNA"/>
</dbReference>
<sequence length="89" mass="9796">MDMYEGMAGIRVEIENEVGEEGMGEGIELRADGKVSYDLLPESPIGTVDGGVWHHLTCQIVTPNCPKAPLQFWSRYTVTNVFGQGIQEP</sequence>
<comment type="caution">
    <text evidence="1">The sequence shown here is derived from an EMBL/GenBank/DDBJ whole genome shotgun (WGS) entry which is preliminary data.</text>
</comment>
<keyword evidence="2" id="KW-1185">Reference proteome</keyword>
<dbReference type="AlphaFoldDB" id="A0A9J5YBS3"/>
<name>A0A9J5YBS3_SOLCO</name>
<protein>
    <submittedName>
        <fullName evidence="1">Uncharacterized protein</fullName>
    </submittedName>
</protein>
<gene>
    <name evidence="1" type="ORF">H5410_038240</name>
</gene>
<proteinExistence type="predicted"/>
<organism evidence="1 2">
    <name type="scientific">Solanum commersonii</name>
    <name type="common">Commerson's wild potato</name>
    <name type="synonym">Commerson's nightshade</name>
    <dbReference type="NCBI Taxonomy" id="4109"/>
    <lineage>
        <taxon>Eukaryota</taxon>
        <taxon>Viridiplantae</taxon>
        <taxon>Streptophyta</taxon>
        <taxon>Embryophyta</taxon>
        <taxon>Tracheophyta</taxon>
        <taxon>Spermatophyta</taxon>
        <taxon>Magnoliopsida</taxon>
        <taxon>eudicotyledons</taxon>
        <taxon>Gunneridae</taxon>
        <taxon>Pentapetalae</taxon>
        <taxon>asterids</taxon>
        <taxon>lamiids</taxon>
        <taxon>Solanales</taxon>
        <taxon>Solanaceae</taxon>
        <taxon>Solanoideae</taxon>
        <taxon>Solaneae</taxon>
        <taxon>Solanum</taxon>
    </lineage>
</organism>